<dbReference type="Proteomes" id="UP000009170">
    <property type="component" value="Unassembled WGS sequence"/>
</dbReference>
<proteinExistence type="predicted"/>
<dbReference type="GO" id="GO:0008312">
    <property type="term" value="F:7S RNA binding"/>
    <property type="evidence" value="ECO:0007669"/>
    <property type="project" value="InterPro"/>
</dbReference>
<protein>
    <submittedName>
        <fullName evidence="1">Signal recognition particle, SRP9/SRP14 subunit</fullName>
    </submittedName>
</protein>
<dbReference type="Gene3D" id="3.30.720.10">
    <property type="entry name" value="Signal recognition particle alu RNA binding heterodimer, srp9/1"/>
    <property type="match status" value="1"/>
</dbReference>
<dbReference type="GO" id="GO:0048500">
    <property type="term" value="C:signal recognition particle"/>
    <property type="evidence" value="ECO:0007669"/>
    <property type="project" value="InterPro"/>
</dbReference>
<accession>A0A090MDF8</accession>
<gene>
    <name evidence="1" type="ORF">OT_ostta02g00990</name>
</gene>
<evidence type="ECO:0000313" key="2">
    <source>
        <dbReference type="Proteomes" id="UP000009170"/>
    </source>
</evidence>
<reference evidence="1 2" key="2">
    <citation type="journal article" date="2014" name="BMC Genomics">
        <title>An improved genome of the model marine alga Ostreococcus tauri unfolds by assessing Illumina de novo assemblies.</title>
        <authorList>
            <person name="Blanc-Mathieu R."/>
            <person name="Verhelst B."/>
            <person name="Derelle E."/>
            <person name="Rombauts S."/>
            <person name="Bouget F.Y."/>
            <person name="Carre I."/>
            <person name="Chateau A."/>
            <person name="Eyre-Walker A."/>
            <person name="Grimsley N."/>
            <person name="Moreau H."/>
            <person name="Piegu B."/>
            <person name="Rivals E."/>
            <person name="Schackwitz W."/>
            <person name="Van de Peer Y."/>
            <person name="Piganeau G."/>
        </authorList>
    </citation>
    <scope>NUCLEOTIDE SEQUENCE [LARGE SCALE GENOMIC DNA]</scope>
    <source>
        <strain evidence="2">OTTH 0595 / CCAP 157/2 / RCC745</strain>
    </source>
</reference>
<sequence>MKQHVDDFSRFYNGVSSLTGLNAGVVRVSFKYKHREGSARFKVTSVEKNVVRCTNKMAEARALVELGSSLLLVIAR</sequence>
<comment type="caution">
    <text evidence="1">The sequence shown here is derived from an EMBL/GenBank/DDBJ whole genome shotgun (WGS) entry which is preliminary data.</text>
</comment>
<dbReference type="EMBL" id="CAID01000002">
    <property type="protein sequence ID" value="CEG00951.1"/>
    <property type="molecule type" value="Genomic_DNA"/>
</dbReference>
<reference evidence="2" key="1">
    <citation type="journal article" date="2006" name="Proc. Natl. Acad. Sci. U.S.A.">
        <title>Genome analysis of the smallest free-living eukaryote Ostreococcus tauri unveils many unique features.</title>
        <authorList>
            <person name="Derelle E."/>
            <person name="Ferraz C."/>
            <person name="Rombauts S."/>
            <person name="Rouze P."/>
            <person name="Worden A.Z."/>
            <person name="Robbens S."/>
            <person name="Partensky F."/>
            <person name="Degroeve S."/>
            <person name="Echeynie S."/>
            <person name="Cooke R."/>
            <person name="Saeys Y."/>
            <person name="Wuyts J."/>
            <person name="Jabbari K."/>
            <person name="Bowler C."/>
            <person name="Panaud O."/>
            <person name="Piegu B."/>
            <person name="Ball S.G."/>
            <person name="Ral J.-P."/>
            <person name="Bouget F.-Y."/>
            <person name="Piganeau G."/>
            <person name="De Baets B."/>
            <person name="Picard A."/>
            <person name="Delseny M."/>
            <person name="Demaille J."/>
            <person name="Van de Peer Y."/>
            <person name="Moreau H."/>
        </authorList>
    </citation>
    <scope>NUCLEOTIDE SEQUENCE [LARGE SCALE GENOMIC DNA]</scope>
    <source>
        <strain evidence="2">OTTH 0595 / CCAP 157/2 / RCC745</strain>
    </source>
</reference>
<dbReference type="AlphaFoldDB" id="A0A090MDF8"/>
<dbReference type="InParanoid" id="A0A090MDF8"/>
<organism evidence="1 2">
    <name type="scientific">Ostreococcus tauri</name>
    <name type="common">Marine green alga</name>
    <dbReference type="NCBI Taxonomy" id="70448"/>
    <lineage>
        <taxon>Eukaryota</taxon>
        <taxon>Viridiplantae</taxon>
        <taxon>Chlorophyta</taxon>
        <taxon>Mamiellophyceae</taxon>
        <taxon>Mamiellales</taxon>
        <taxon>Bathycoccaceae</taxon>
        <taxon>Ostreococcus</taxon>
    </lineage>
</organism>
<dbReference type="SUPFAM" id="SSF54762">
    <property type="entry name" value="Signal recognition particle alu RNA binding heterodimer, SRP9/14"/>
    <property type="match status" value="1"/>
</dbReference>
<dbReference type="KEGG" id="ota:OT_ostta02g00990"/>
<dbReference type="GeneID" id="34945584"/>
<dbReference type="InterPro" id="IPR009018">
    <property type="entry name" value="Signal_recog_particle_SRP9/14"/>
</dbReference>
<name>A0A090MDF8_OSTTA</name>
<keyword evidence="2" id="KW-1185">Reference proteome</keyword>
<dbReference type="RefSeq" id="XP_022840695.1">
    <property type="nucleotide sequence ID" value="XM_022985000.1"/>
</dbReference>
<dbReference type="GO" id="GO:0006614">
    <property type="term" value="P:SRP-dependent cotranslational protein targeting to membrane"/>
    <property type="evidence" value="ECO:0007669"/>
    <property type="project" value="InterPro"/>
</dbReference>
<evidence type="ECO:0000313" key="1">
    <source>
        <dbReference type="EMBL" id="CEG00951.1"/>
    </source>
</evidence>